<gene>
    <name evidence="4" type="ORF">SAY86_023092</name>
</gene>
<feature type="coiled-coil region" evidence="1">
    <location>
        <begin position="38"/>
        <end position="65"/>
    </location>
</feature>
<organism evidence="4 5">
    <name type="scientific">Trapa natans</name>
    <name type="common">Water chestnut</name>
    <dbReference type="NCBI Taxonomy" id="22666"/>
    <lineage>
        <taxon>Eukaryota</taxon>
        <taxon>Viridiplantae</taxon>
        <taxon>Streptophyta</taxon>
        <taxon>Embryophyta</taxon>
        <taxon>Tracheophyta</taxon>
        <taxon>Spermatophyta</taxon>
        <taxon>Magnoliopsida</taxon>
        <taxon>eudicotyledons</taxon>
        <taxon>Gunneridae</taxon>
        <taxon>Pentapetalae</taxon>
        <taxon>rosids</taxon>
        <taxon>malvids</taxon>
        <taxon>Myrtales</taxon>
        <taxon>Lythraceae</taxon>
        <taxon>Trapa</taxon>
    </lineage>
</organism>
<reference evidence="4 5" key="1">
    <citation type="journal article" date="2023" name="Hortic Res">
        <title>Pangenome of water caltrop reveals structural variations and asymmetric subgenome divergence after allopolyploidization.</title>
        <authorList>
            <person name="Zhang X."/>
            <person name="Chen Y."/>
            <person name="Wang L."/>
            <person name="Yuan Y."/>
            <person name="Fang M."/>
            <person name="Shi L."/>
            <person name="Lu R."/>
            <person name="Comes H.P."/>
            <person name="Ma Y."/>
            <person name="Chen Y."/>
            <person name="Huang G."/>
            <person name="Zhou Y."/>
            <person name="Zheng Z."/>
            <person name="Qiu Y."/>
        </authorList>
    </citation>
    <scope>NUCLEOTIDE SEQUENCE [LARGE SCALE GENOMIC DNA]</scope>
    <source>
        <strain evidence="4">F231</strain>
    </source>
</reference>
<feature type="domain" description="DUF7806" evidence="3">
    <location>
        <begin position="208"/>
        <end position="301"/>
    </location>
</feature>
<keyword evidence="5" id="KW-1185">Reference proteome</keyword>
<protein>
    <recommendedName>
        <fullName evidence="3">DUF7806 domain-containing protein</fullName>
    </recommendedName>
</protein>
<dbReference type="PANTHER" id="PTHR35489:SF2">
    <property type="entry name" value="TITAN9"/>
    <property type="match status" value="1"/>
</dbReference>
<dbReference type="InterPro" id="IPR056708">
    <property type="entry name" value="DUF7806"/>
</dbReference>
<sequence length="305" mass="34782">MEPLYAKLYEKYAKLKAKRFGELEQSQKDQEEKFTNYMAAAEELIEHLRDENDGLRTKLNELISSTRASVDDQGLDYQKLLMEEIYKNKQLTDEVEKLRGLQNKGVLSTVQNDGGVRGHPNNLVAAQNGSDMSNGPETRSRKRKRRMLFDINAGSDLSVPDNSIQEIVQEDSNNIFCKQNTIADDAQYSKQPSCCKRPIEDLEDKSTCKCLFQVLIQHTLGLQFSVVSELAEVCISALHESSGYCFSLTWANENKLGELELRYAVKSLGTYERVAPDWMREAIKFSASMCPVFFSRLTRFIDVHH</sequence>
<proteinExistence type="predicted"/>
<evidence type="ECO:0000313" key="4">
    <source>
        <dbReference type="EMBL" id="KAK4792657.1"/>
    </source>
</evidence>
<evidence type="ECO:0000313" key="5">
    <source>
        <dbReference type="Proteomes" id="UP001346149"/>
    </source>
</evidence>
<dbReference type="Pfam" id="PF25091">
    <property type="entry name" value="DUF7806"/>
    <property type="match status" value="1"/>
</dbReference>
<dbReference type="EMBL" id="JAXQNO010000008">
    <property type="protein sequence ID" value="KAK4792657.1"/>
    <property type="molecule type" value="Genomic_DNA"/>
</dbReference>
<name>A0AAN7LUG4_TRANT</name>
<evidence type="ECO:0000256" key="2">
    <source>
        <dbReference type="SAM" id="MobiDB-lite"/>
    </source>
</evidence>
<accession>A0AAN7LUG4</accession>
<evidence type="ECO:0000259" key="3">
    <source>
        <dbReference type="Pfam" id="PF25091"/>
    </source>
</evidence>
<comment type="caution">
    <text evidence="4">The sequence shown here is derived from an EMBL/GenBank/DDBJ whole genome shotgun (WGS) entry which is preliminary data.</text>
</comment>
<feature type="compositionally biased region" description="Polar residues" evidence="2">
    <location>
        <begin position="124"/>
        <end position="137"/>
    </location>
</feature>
<dbReference type="PANTHER" id="PTHR35489">
    <property type="entry name" value="TITAN9"/>
    <property type="match status" value="1"/>
</dbReference>
<feature type="region of interest" description="Disordered" evidence="2">
    <location>
        <begin position="109"/>
        <end position="143"/>
    </location>
</feature>
<dbReference type="AlphaFoldDB" id="A0AAN7LUG4"/>
<dbReference type="Proteomes" id="UP001346149">
    <property type="component" value="Unassembled WGS sequence"/>
</dbReference>
<keyword evidence="1" id="KW-0175">Coiled coil</keyword>
<evidence type="ECO:0000256" key="1">
    <source>
        <dbReference type="SAM" id="Coils"/>
    </source>
</evidence>
<dbReference type="GO" id="GO:0003006">
    <property type="term" value="P:developmental process involved in reproduction"/>
    <property type="evidence" value="ECO:0007669"/>
    <property type="project" value="TreeGrafter"/>
</dbReference>